<organism evidence="2 3">
    <name type="scientific">Streptomyces achromogenes</name>
    <dbReference type="NCBI Taxonomy" id="67255"/>
    <lineage>
        <taxon>Bacteria</taxon>
        <taxon>Bacillati</taxon>
        <taxon>Actinomycetota</taxon>
        <taxon>Actinomycetes</taxon>
        <taxon>Kitasatosporales</taxon>
        <taxon>Streptomycetaceae</taxon>
        <taxon>Streptomyces</taxon>
    </lineage>
</organism>
<sequence length="274" mass="28856">MRTDSLLHPGRCPLRADGSAPGSAPAAPARRFRTWLRPGGSGPTVPHLAPPRRLRPDGSAPGSAPTAPPRRLRPGGGLRVFTPSIDPAPPSCRRLPSPGPSASPCARPAAHRDRPAARASTTCPAPRPSGTPRLDHLPHPSPVLPPALARPAACAPTTPVRPTPARNSPPRSAPQASPRGRRASTALPRGVLRPARLSCPARPAGFRWPVQESAARACRSILRTDRPDQGFHGSRADGRRPCPHPAPLPAHKKFLSESLTLPQAPRTLCQQALS</sequence>
<evidence type="ECO:0000256" key="1">
    <source>
        <dbReference type="SAM" id="MobiDB-lite"/>
    </source>
</evidence>
<evidence type="ECO:0000313" key="2">
    <source>
        <dbReference type="EMBL" id="MDQ0682621.1"/>
    </source>
</evidence>
<feature type="compositionally biased region" description="Basic and acidic residues" evidence="1">
    <location>
        <begin position="225"/>
        <end position="240"/>
    </location>
</feature>
<feature type="compositionally biased region" description="Low complexity" evidence="1">
    <location>
        <begin position="15"/>
        <end position="29"/>
    </location>
</feature>
<accession>A0ABU0PWW3</accession>
<protein>
    <submittedName>
        <fullName evidence="2">Uncharacterized protein</fullName>
    </submittedName>
</protein>
<feature type="compositionally biased region" description="Low complexity" evidence="1">
    <location>
        <begin position="146"/>
        <end position="178"/>
    </location>
</feature>
<gene>
    <name evidence="2" type="ORF">QFZ56_001584</name>
</gene>
<dbReference type="Proteomes" id="UP001243364">
    <property type="component" value="Unassembled WGS sequence"/>
</dbReference>
<reference evidence="2 3" key="1">
    <citation type="submission" date="2023-07" db="EMBL/GenBank/DDBJ databases">
        <title>Comparative genomics of wheat-associated soil bacteria to identify genetic determinants of phenazine resistance.</title>
        <authorList>
            <person name="Mouncey N."/>
        </authorList>
    </citation>
    <scope>NUCLEOTIDE SEQUENCE [LARGE SCALE GENOMIC DNA]</scope>
    <source>
        <strain evidence="2 3">W4I19-2</strain>
    </source>
</reference>
<keyword evidence="3" id="KW-1185">Reference proteome</keyword>
<proteinExistence type="predicted"/>
<dbReference type="EMBL" id="JAUSYA010000001">
    <property type="protein sequence ID" value="MDQ0682621.1"/>
    <property type="molecule type" value="Genomic_DNA"/>
</dbReference>
<name>A0ABU0PWW3_STRAH</name>
<comment type="caution">
    <text evidence="2">The sequence shown here is derived from an EMBL/GenBank/DDBJ whole genome shotgun (WGS) entry which is preliminary data.</text>
</comment>
<feature type="region of interest" description="Disordered" evidence="1">
    <location>
        <begin position="225"/>
        <end position="248"/>
    </location>
</feature>
<evidence type="ECO:0000313" key="3">
    <source>
        <dbReference type="Proteomes" id="UP001243364"/>
    </source>
</evidence>
<feature type="region of interest" description="Disordered" evidence="1">
    <location>
        <begin position="1"/>
        <end position="196"/>
    </location>
</feature>